<protein>
    <submittedName>
        <fullName evidence="3">Inositol-3-phosphate synthase</fullName>
    </submittedName>
</protein>
<comment type="similarity">
    <text evidence="1">Belongs to the myo-inositol 1-phosphate synthase family.</text>
</comment>
<feature type="domain" description="Myo-inositol-1-phosphate synthase GAPDH-like" evidence="2">
    <location>
        <begin position="214"/>
        <end position="318"/>
    </location>
</feature>
<comment type="caution">
    <text evidence="3">The sequence shown here is derived from an EMBL/GenBank/DDBJ whole genome shotgun (WGS) entry which is preliminary data.</text>
</comment>
<evidence type="ECO:0000259" key="2">
    <source>
        <dbReference type="Pfam" id="PF01658"/>
    </source>
</evidence>
<gene>
    <name evidence="3" type="ORF">AB0K40_34970</name>
</gene>
<dbReference type="EMBL" id="JBFARM010000012">
    <property type="protein sequence ID" value="MEV4290741.1"/>
    <property type="molecule type" value="Genomic_DNA"/>
</dbReference>
<accession>A0ABV3HDX5</accession>
<proteinExistence type="inferred from homology"/>
<dbReference type="RefSeq" id="WP_364458050.1">
    <property type="nucleotide sequence ID" value="NZ_JBFARM010000012.1"/>
</dbReference>
<evidence type="ECO:0000313" key="3">
    <source>
        <dbReference type="EMBL" id="MEV4290741.1"/>
    </source>
</evidence>
<dbReference type="PIRSF" id="PIRSF015578">
    <property type="entry name" value="Myoinos-ppht_syn"/>
    <property type="match status" value="1"/>
</dbReference>
<dbReference type="Gene3D" id="3.40.50.720">
    <property type="entry name" value="NAD(P)-binding Rossmann-like Domain"/>
    <property type="match status" value="1"/>
</dbReference>
<dbReference type="SUPFAM" id="SSF55347">
    <property type="entry name" value="Glyceraldehyde-3-phosphate dehydrogenase-like, C-terminal domain"/>
    <property type="match status" value="1"/>
</dbReference>
<reference evidence="3 4" key="1">
    <citation type="submission" date="2024-06" db="EMBL/GenBank/DDBJ databases">
        <title>The Natural Products Discovery Center: Release of the First 8490 Sequenced Strains for Exploring Actinobacteria Biosynthetic Diversity.</title>
        <authorList>
            <person name="Kalkreuter E."/>
            <person name="Kautsar S.A."/>
            <person name="Yang D."/>
            <person name="Bader C.D."/>
            <person name="Teijaro C.N."/>
            <person name="Fluegel L."/>
            <person name="Davis C.M."/>
            <person name="Simpson J.R."/>
            <person name="Lauterbach L."/>
            <person name="Steele A.D."/>
            <person name="Gui C."/>
            <person name="Meng S."/>
            <person name="Li G."/>
            <person name="Viehrig K."/>
            <person name="Ye F."/>
            <person name="Su P."/>
            <person name="Kiefer A.F."/>
            <person name="Nichols A."/>
            <person name="Cepeda A.J."/>
            <person name="Yan W."/>
            <person name="Fan B."/>
            <person name="Jiang Y."/>
            <person name="Adhikari A."/>
            <person name="Zheng C.-J."/>
            <person name="Schuster L."/>
            <person name="Cowan T.M."/>
            <person name="Smanski M.J."/>
            <person name="Chevrette M.G."/>
            <person name="De Carvalho L.P.S."/>
            <person name="Shen B."/>
        </authorList>
    </citation>
    <scope>NUCLEOTIDE SEQUENCE [LARGE SCALE GENOMIC DNA]</scope>
    <source>
        <strain evidence="3 4">NPDC049574</strain>
    </source>
</reference>
<dbReference type="Gene3D" id="3.30.360.10">
    <property type="entry name" value="Dihydrodipicolinate Reductase, domain 2"/>
    <property type="match status" value="1"/>
</dbReference>
<evidence type="ECO:0000313" key="4">
    <source>
        <dbReference type="Proteomes" id="UP001552427"/>
    </source>
</evidence>
<evidence type="ECO:0000256" key="1">
    <source>
        <dbReference type="ARBA" id="ARBA00010813"/>
    </source>
</evidence>
<dbReference type="Proteomes" id="UP001552427">
    <property type="component" value="Unassembled WGS sequence"/>
</dbReference>
<dbReference type="SUPFAM" id="SSF51735">
    <property type="entry name" value="NAD(P)-binding Rossmann-fold domains"/>
    <property type="match status" value="1"/>
</dbReference>
<dbReference type="InterPro" id="IPR036291">
    <property type="entry name" value="NAD(P)-bd_dom_sf"/>
</dbReference>
<dbReference type="InterPro" id="IPR013021">
    <property type="entry name" value="Myo-inos-1-P_Synthase_GAPDH"/>
</dbReference>
<sequence>MRTGLWLIGARGSVAVTSMVGALAIRAGLAAPTGCVLETPELRHDALPGIGDLVFGGHDISSTPLDKKAAALAEAGVVPERLASAVQDALLGIEQDVRPLPVTATQGETARAVAADLDRFRARHDLDRVVVINVSTTEPAPSPHPAHADLDALRSALDGPDPVLPPSALAAYAALSAGCPYVDFTPSTGARLPALDALAREKGLPYGGHDGKTGETLVKSVLAPMFAQRNLRVRTWSGINLLGGGDGANLAEPAANAAKAASKQRVLPGTLGYVPEGDTRIDFVADLDDFKTAWDLVTFEGFLGTRMRVEFTWHGCDSALAAPLILDLARLTAAAHRAGRTGPLTELAFFFKDPLGEVPHALAEQWRVLRAAVDSYASTTR</sequence>
<keyword evidence="4" id="KW-1185">Reference proteome</keyword>
<name>A0ABV3HDX5_9ACTN</name>
<dbReference type="PANTHER" id="PTHR11510">
    <property type="entry name" value="MYO-INOSITOL-1 PHOSPHATE SYNTHASE"/>
    <property type="match status" value="1"/>
</dbReference>
<dbReference type="InterPro" id="IPR002587">
    <property type="entry name" value="Myo-inos-1-P_Synthase"/>
</dbReference>
<dbReference type="Pfam" id="PF07994">
    <property type="entry name" value="NAD_binding_5"/>
    <property type="match status" value="1"/>
</dbReference>
<organism evidence="3 4">
    <name type="scientific">Nonomuraea bangladeshensis</name>
    <dbReference type="NCBI Taxonomy" id="404385"/>
    <lineage>
        <taxon>Bacteria</taxon>
        <taxon>Bacillati</taxon>
        <taxon>Actinomycetota</taxon>
        <taxon>Actinomycetes</taxon>
        <taxon>Streptosporangiales</taxon>
        <taxon>Streptosporangiaceae</taxon>
        <taxon>Nonomuraea</taxon>
    </lineage>
</organism>
<dbReference type="Pfam" id="PF01658">
    <property type="entry name" value="Inos-1-P_synth"/>
    <property type="match status" value="1"/>
</dbReference>